<organism evidence="8 9">
    <name type="scientific">Halomonas korlensis</name>
    <dbReference type="NCBI Taxonomy" id="463301"/>
    <lineage>
        <taxon>Bacteria</taxon>
        <taxon>Pseudomonadati</taxon>
        <taxon>Pseudomonadota</taxon>
        <taxon>Gammaproteobacteria</taxon>
        <taxon>Oceanospirillales</taxon>
        <taxon>Halomonadaceae</taxon>
        <taxon>Halomonas</taxon>
    </lineage>
</organism>
<dbReference type="InterPro" id="IPR017583">
    <property type="entry name" value="Tagatose/fructose_Pkinase"/>
</dbReference>
<name>A0A1I7FJU9_9GAMM</name>
<protein>
    <recommendedName>
        <fullName evidence="6">Phosphofructokinase</fullName>
    </recommendedName>
</protein>
<dbReference type="EMBL" id="FPBP01000001">
    <property type="protein sequence ID" value="SFU36469.1"/>
    <property type="molecule type" value="Genomic_DNA"/>
</dbReference>
<dbReference type="GO" id="GO:0003872">
    <property type="term" value="F:6-phosphofructokinase activity"/>
    <property type="evidence" value="ECO:0007669"/>
    <property type="project" value="TreeGrafter"/>
</dbReference>
<evidence type="ECO:0000256" key="4">
    <source>
        <dbReference type="ARBA" id="ARBA00022777"/>
    </source>
</evidence>
<dbReference type="SUPFAM" id="SSF53613">
    <property type="entry name" value="Ribokinase-like"/>
    <property type="match status" value="1"/>
</dbReference>
<evidence type="ECO:0000313" key="9">
    <source>
        <dbReference type="Proteomes" id="UP000198693"/>
    </source>
</evidence>
<proteinExistence type="inferred from homology"/>
<dbReference type="CDD" id="cd01164">
    <property type="entry name" value="FruK_PfkB_like"/>
    <property type="match status" value="1"/>
</dbReference>
<evidence type="ECO:0000256" key="3">
    <source>
        <dbReference type="ARBA" id="ARBA00022741"/>
    </source>
</evidence>
<dbReference type="PANTHER" id="PTHR46566:SF2">
    <property type="entry name" value="ATP-DEPENDENT 6-PHOSPHOFRUCTOKINASE ISOZYME 2"/>
    <property type="match status" value="1"/>
</dbReference>
<evidence type="ECO:0000259" key="7">
    <source>
        <dbReference type="Pfam" id="PF00294"/>
    </source>
</evidence>
<dbReference type="PIRSF" id="PIRSF000535">
    <property type="entry name" value="1PFK/6PFK/LacC"/>
    <property type="match status" value="1"/>
</dbReference>
<dbReference type="Pfam" id="PF00294">
    <property type="entry name" value="PfkB"/>
    <property type="match status" value="1"/>
</dbReference>
<sequence length="308" mass="33151">MTLCIKPTVDLFCQTERLIDDGKSRCRISSREPGGGGINVARNLHGMGINVLAVLTAGGATGKQLREMLESNKIPFRCFDIEDDTCQSIGVTETSTGKMYHLVFPGQQLSEPEWQNCLVYVTSLDPWPEYLILSGSLPEGVPDDFYGRIAMDAKGKGIRIVLDTSGRALAAPLKAGVYLAKLNRGEFADSGYAGSLDDYQSMLAAMAEMVANGMAEALIVTLDAEGALLASRDGDSLHVRPPATKVVSHVGAGDSFVSLLVYQLYQGKSLAEAYRYGVAAAAAKVQIPGNYLADMELVENIYQQISRK</sequence>
<keyword evidence="9" id="KW-1185">Reference proteome</keyword>
<gene>
    <name evidence="8" type="ORF">SAMN04487955_101544</name>
</gene>
<dbReference type="GO" id="GO:0005829">
    <property type="term" value="C:cytosol"/>
    <property type="evidence" value="ECO:0007669"/>
    <property type="project" value="TreeGrafter"/>
</dbReference>
<dbReference type="GO" id="GO:0005524">
    <property type="term" value="F:ATP binding"/>
    <property type="evidence" value="ECO:0007669"/>
    <property type="project" value="UniProtKB-KW"/>
</dbReference>
<dbReference type="NCBIfam" id="TIGR03168">
    <property type="entry name" value="1-PFK"/>
    <property type="match status" value="1"/>
</dbReference>
<evidence type="ECO:0000256" key="2">
    <source>
        <dbReference type="ARBA" id="ARBA00022679"/>
    </source>
</evidence>
<dbReference type="InterPro" id="IPR029056">
    <property type="entry name" value="Ribokinase-like"/>
</dbReference>
<feature type="domain" description="Carbohydrate kinase PfkB" evidence="7">
    <location>
        <begin position="9"/>
        <end position="289"/>
    </location>
</feature>
<dbReference type="Proteomes" id="UP000198693">
    <property type="component" value="Unassembled WGS sequence"/>
</dbReference>
<dbReference type="RefSeq" id="WP_175507777.1">
    <property type="nucleotide sequence ID" value="NZ_FPBP01000001.1"/>
</dbReference>
<dbReference type="AlphaFoldDB" id="A0A1I7FJU9"/>
<dbReference type="PANTHER" id="PTHR46566">
    <property type="entry name" value="1-PHOSPHOFRUCTOKINASE-RELATED"/>
    <property type="match status" value="1"/>
</dbReference>
<dbReference type="InterPro" id="IPR011611">
    <property type="entry name" value="PfkB_dom"/>
</dbReference>
<dbReference type="STRING" id="463301.SAMN04487955_101544"/>
<evidence type="ECO:0000256" key="1">
    <source>
        <dbReference type="ARBA" id="ARBA00010688"/>
    </source>
</evidence>
<comment type="similarity">
    <text evidence="1 6">Belongs to the carbohydrate kinase PfkB family.</text>
</comment>
<reference evidence="9" key="1">
    <citation type="submission" date="2016-10" db="EMBL/GenBank/DDBJ databases">
        <authorList>
            <person name="Varghese N."/>
            <person name="Submissions S."/>
        </authorList>
    </citation>
    <scope>NUCLEOTIDE SEQUENCE [LARGE SCALE GENOMIC DNA]</scope>
    <source>
        <strain evidence="9">CGMCC 1.6981</strain>
    </source>
</reference>
<keyword evidence="4 8" id="KW-0418">Kinase</keyword>
<evidence type="ECO:0000313" key="8">
    <source>
        <dbReference type="EMBL" id="SFU36469.1"/>
    </source>
</evidence>
<evidence type="ECO:0000256" key="6">
    <source>
        <dbReference type="PIRNR" id="PIRNR000535"/>
    </source>
</evidence>
<keyword evidence="3" id="KW-0547">Nucleotide-binding</keyword>
<keyword evidence="2 6" id="KW-0808">Transferase</keyword>
<accession>A0A1I7FJU9</accession>
<evidence type="ECO:0000256" key="5">
    <source>
        <dbReference type="ARBA" id="ARBA00022840"/>
    </source>
</evidence>
<keyword evidence="5" id="KW-0067">ATP-binding</keyword>
<dbReference type="Gene3D" id="3.40.1190.20">
    <property type="match status" value="1"/>
</dbReference>